<keyword evidence="3" id="KW-1185">Reference proteome</keyword>
<gene>
    <name evidence="2" type="primary">Necator_chrX.g25956</name>
    <name evidence="2" type="ORF">RB195_025790</name>
</gene>
<dbReference type="Pfam" id="PF10323">
    <property type="entry name" value="7TM_GPCR_Srv"/>
    <property type="match status" value="1"/>
</dbReference>
<feature type="transmembrane region" description="Helical" evidence="1">
    <location>
        <begin position="284"/>
        <end position="300"/>
    </location>
</feature>
<name>A0ABR1ETW4_NECAM</name>
<keyword evidence="1" id="KW-1133">Transmembrane helix</keyword>
<feature type="transmembrane region" description="Helical" evidence="1">
    <location>
        <begin position="241"/>
        <end position="264"/>
    </location>
</feature>
<reference evidence="2 3" key="1">
    <citation type="submission" date="2023-08" db="EMBL/GenBank/DDBJ databases">
        <title>A Necator americanus chromosomal reference genome.</title>
        <authorList>
            <person name="Ilik V."/>
            <person name="Petrzelkova K.J."/>
            <person name="Pardy F."/>
            <person name="Fuh T."/>
            <person name="Niatou-Singa F.S."/>
            <person name="Gouil Q."/>
            <person name="Baker L."/>
            <person name="Ritchie M.E."/>
            <person name="Jex A.R."/>
            <person name="Gazzola D."/>
            <person name="Li H."/>
            <person name="Toshio Fujiwara R."/>
            <person name="Zhan B."/>
            <person name="Aroian R.V."/>
            <person name="Pafco B."/>
            <person name="Schwarz E.M."/>
        </authorList>
    </citation>
    <scope>NUCLEOTIDE SEQUENCE [LARGE SCALE GENOMIC DNA]</scope>
    <source>
        <strain evidence="2 3">Aroian</strain>
        <tissue evidence="2">Whole animal</tissue>
    </source>
</reference>
<keyword evidence="1" id="KW-0812">Transmembrane</keyword>
<proteinExistence type="predicted"/>
<feature type="transmembrane region" description="Helical" evidence="1">
    <location>
        <begin position="184"/>
        <end position="208"/>
    </location>
</feature>
<dbReference type="SUPFAM" id="SSF81321">
    <property type="entry name" value="Family A G protein-coupled receptor-like"/>
    <property type="match status" value="1"/>
</dbReference>
<feature type="transmembrane region" description="Helical" evidence="1">
    <location>
        <begin position="138"/>
        <end position="158"/>
    </location>
</feature>
<comment type="caution">
    <text evidence="2">The sequence shown here is derived from an EMBL/GenBank/DDBJ whole genome shotgun (WGS) entry which is preliminary data.</text>
</comment>
<sequence length="346" mass="40294">MRYANTTLPPWFDYLELAVSYSCMTFMAITLPLYVAVVSIMIMLRKTAYKGMFFRIFIVGAIIDIVAILNTYIGAIFPSRSWFLDFYISSGTTVGHVYLVIAWTTRCSQGCTVTLLALNRATAVCSPLRHKRIWNSPWANLIFLFQFSLSFTIGSILIPQKVVWKKQAHGLYIQFEDFNFRARYFIFAYALETFFVASIIIINITMMIHLKRKYRLRKSASYCAPLNQKVLSEKQRQENNLTIVSVFTCVFEIIYYLYVIYAFVIQLHMNTRLFYLLYHVFNDIYIGASAWLILSCSATLRRHLRNQLRCIPLTRIQQHSAIDFPMSSFSHLTSRKNPEQSSLMKV</sequence>
<feature type="transmembrane region" description="Helical" evidence="1">
    <location>
        <begin position="18"/>
        <end position="44"/>
    </location>
</feature>
<feature type="transmembrane region" description="Helical" evidence="1">
    <location>
        <begin position="56"/>
        <end position="77"/>
    </location>
</feature>
<evidence type="ECO:0008006" key="4">
    <source>
        <dbReference type="Google" id="ProtNLM"/>
    </source>
</evidence>
<evidence type="ECO:0000313" key="2">
    <source>
        <dbReference type="EMBL" id="KAK6766092.1"/>
    </source>
</evidence>
<accession>A0ABR1ETW4</accession>
<dbReference type="InterPro" id="IPR019426">
    <property type="entry name" value="7TM_GPCR_serpentine_rcpt_Srv"/>
</dbReference>
<dbReference type="PANTHER" id="PTHR31748">
    <property type="entry name" value="SERPENTINE RECEPTOR, CLASS V"/>
    <property type="match status" value="1"/>
</dbReference>
<keyword evidence="1" id="KW-0472">Membrane</keyword>
<dbReference type="EMBL" id="JAVFWL010000006">
    <property type="protein sequence ID" value="KAK6766092.1"/>
    <property type="molecule type" value="Genomic_DNA"/>
</dbReference>
<dbReference type="Gene3D" id="1.20.1070.10">
    <property type="entry name" value="Rhodopsin 7-helix transmembrane proteins"/>
    <property type="match status" value="1"/>
</dbReference>
<protein>
    <recommendedName>
        <fullName evidence="4">G-protein coupled receptors family 1 profile domain-containing protein</fullName>
    </recommendedName>
</protein>
<dbReference type="Proteomes" id="UP001303046">
    <property type="component" value="Unassembled WGS sequence"/>
</dbReference>
<dbReference type="PANTHER" id="PTHR31748:SF12">
    <property type="entry name" value="SERPENTINE RECEPTOR, CLASS V"/>
    <property type="match status" value="1"/>
</dbReference>
<evidence type="ECO:0000256" key="1">
    <source>
        <dbReference type="SAM" id="Phobius"/>
    </source>
</evidence>
<organism evidence="2 3">
    <name type="scientific">Necator americanus</name>
    <name type="common">Human hookworm</name>
    <dbReference type="NCBI Taxonomy" id="51031"/>
    <lineage>
        <taxon>Eukaryota</taxon>
        <taxon>Metazoa</taxon>
        <taxon>Ecdysozoa</taxon>
        <taxon>Nematoda</taxon>
        <taxon>Chromadorea</taxon>
        <taxon>Rhabditida</taxon>
        <taxon>Rhabditina</taxon>
        <taxon>Rhabditomorpha</taxon>
        <taxon>Strongyloidea</taxon>
        <taxon>Ancylostomatidae</taxon>
        <taxon>Bunostominae</taxon>
        <taxon>Necator</taxon>
    </lineage>
</organism>
<evidence type="ECO:0000313" key="3">
    <source>
        <dbReference type="Proteomes" id="UP001303046"/>
    </source>
</evidence>